<accession>F4FZF0</accession>
<dbReference type="PANTHER" id="PTHR11748:SF111">
    <property type="entry name" value="D-LACTATE DEHYDROGENASE, MITOCHONDRIAL-RELATED"/>
    <property type="match status" value="1"/>
</dbReference>
<evidence type="ECO:0000259" key="2">
    <source>
        <dbReference type="PROSITE" id="PS51387"/>
    </source>
</evidence>
<dbReference type="AlphaFoldDB" id="F4FZF0"/>
<dbReference type="InterPro" id="IPR016166">
    <property type="entry name" value="FAD-bd_PCMH"/>
</dbReference>
<dbReference type="GO" id="GO:0071949">
    <property type="term" value="F:FAD binding"/>
    <property type="evidence" value="ECO:0007669"/>
    <property type="project" value="InterPro"/>
</dbReference>
<dbReference type="OrthoDB" id="26910at2157"/>
<proteinExistence type="inferred from homology"/>
<dbReference type="PANTHER" id="PTHR11748">
    <property type="entry name" value="D-LACTATE DEHYDROGENASE"/>
    <property type="match status" value="1"/>
</dbReference>
<keyword evidence="4" id="KW-1185">Reference proteome</keyword>
<dbReference type="Gene3D" id="3.30.465.10">
    <property type="match status" value="1"/>
</dbReference>
<dbReference type="KEGG" id="mcn:Mcup_1537"/>
<reference evidence="3 4" key="1">
    <citation type="journal article" date="2011" name="J. Bacteriol.">
        <title>Complete genome sequence of Metallosphaera cuprina, a metal sulfide-oxidizing archaeon from a hot spring.</title>
        <authorList>
            <person name="Liu L.J."/>
            <person name="You X.Y."/>
            <person name="Zheng H."/>
            <person name="Wang S."/>
            <person name="Jiang C.Y."/>
            <person name="Liu S.J."/>
        </authorList>
    </citation>
    <scope>NUCLEOTIDE SEQUENCE [LARGE SCALE GENOMIC DNA]</scope>
    <source>
        <strain evidence="3 4">Ar-4</strain>
    </source>
</reference>
<dbReference type="Proteomes" id="UP000007812">
    <property type="component" value="Chromosome"/>
</dbReference>
<sequence length="336" mass="37539">MWIDELEKVTKVRQIKEKSGSVLVQPESELEFKEVIKLANQRQIKVHVIGTGENHIGEPVNADLLVSTRGLVGILESSQSDLYVRVKAGTPFRDLVRALDKSGLWIPFYHTGTVGGFSSLNFPFHYSLFYGYPRDWLIGAKSVTGLGEIIRTGDRTPKFSSGYKIWKAMSGALGKLGAYLEITLKVIPKPEETFPAQIKVSEIWKAISKGAIGITIYRKGEERAIAWFSGHSSYVRKVVQEYRQADIPKCSGSTIYSIITVRGLELENTQNINAECIVSFFGSGYSRIYNGEDLLALREKGYNVIGEKGCYRDCLPKQSETFKILKSALDPNDILI</sequence>
<dbReference type="GO" id="GO:0008720">
    <property type="term" value="F:D-lactate dehydrogenase (NAD+) activity"/>
    <property type="evidence" value="ECO:0007669"/>
    <property type="project" value="TreeGrafter"/>
</dbReference>
<name>F4FZF0_METCR</name>
<dbReference type="eggNOG" id="arCOG00344">
    <property type="taxonomic scope" value="Archaea"/>
</dbReference>
<dbReference type="STRING" id="1006006.Mcup_1537"/>
<dbReference type="PATRIC" id="fig|1006006.8.peg.1533"/>
<organism evidence="3 4">
    <name type="scientific">Metallosphaera cuprina (strain Ar-4)</name>
    <dbReference type="NCBI Taxonomy" id="1006006"/>
    <lineage>
        <taxon>Archaea</taxon>
        <taxon>Thermoproteota</taxon>
        <taxon>Thermoprotei</taxon>
        <taxon>Sulfolobales</taxon>
        <taxon>Sulfolobaceae</taxon>
        <taxon>Metallosphaera</taxon>
    </lineage>
</organism>
<dbReference type="PROSITE" id="PS51387">
    <property type="entry name" value="FAD_PCMH"/>
    <property type="match status" value="1"/>
</dbReference>
<evidence type="ECO:0000256" key="1">
    <source>
        <dbReference type="ARBA" id="ARBA00008000"/>
    </source>
</evidence>
<dbReference type="GeneID" id="10493726"/>
<dbReference type="RefSeq" id="WP_013738138.1">
    <property type="nucleotide sequence ID" value="NC_015435.1"/>
</dbReference>
<dbReference type="InterPro" id="IPR016169">
    <property type="entry name" value="FAD-bd_PCMH_sub2"/>
</dbReference>
<dbReference type="InterPro" id="IPR036318">
    <property type="entry name" value="FAD-bd_PCMH-like_sf"/>
</dbReference>
<dbReference type="GO" id="GO:1903457">
    <property type="term" value="P:lactate catabolic process"/>
    <property type="evidence" value="ECO:0007669"/>
    <property type="project" value="TreeGrafter"/>
</dbReference>
<protein>
    <submittedName>
        <fullName evidence="3">FAD linked oxidase domain-containing protein</fullName>
    </submittedName>
</protein>
<dbReference type="EMBL" id="CP002656">
    <property type="protein sequence ID" value="AEB95640.1"/>
    <property type="molecule type" value="Genomic_DNA"/>
</dbReference>
<evidence type="ECO:0000313" key="3">
    <source>
        <dbReference type="EMBL" id="AEB95640.1"/>
    </source>
</evidence>
<dbReference type="HOGENOM" id="CLU_722834_0_0_2"/>
<dbReference type="SUPFAM" id="SSF56176">
    <property type="entry name" value="FAD-binding/transporter-associated domain-like"/>
    <property type="match status" value="1"/>
</dbReference>
<dbReference type="Pfam" id="PF01565">
    <property type="entry name" value="FAD_binding_4"/>
    <property type="match status" value="1"/>
</dbReference>
<gene>
    <name evidence="3" type="ordered locus">Mcup_1537</name>
</gene>
<comment type="similarity">
    <text evidence="1">Belongs to the FAD-binding oxidoreductase/transferase type 4 family.</text>
</comment>
<dbReference type="InterPro" id="IPR006094">
    <property type="entry name" value="Oxid_FAD_bind_N"/>
</dbReference>
<feature type="domain" description="FAD-binding PCMH-type" evidence="2">
    <location>
        <begin position="15"/>
        <end position="189"/>
    </location>
</feature>
<evidence type="ECO:0000313" key="4">
    <source>
        <dbReference type="Proteomes" id="UP000007812"/>
    </source>
</evidence>
<dbReference type="GO" id="GO:0004458">
    <property type="term" value="F:D-lactate dehydrogenase (cytochrome) activity"/>
    <property type="evidence" value="ECO:0007669"/>
    <property type="project" value="TreeGrafter"/>
</dbReference>